<dbReference type="STRING" id="1324957.K933_01961"/>
<evidence type="ECO:0000259" key="2">
    <source>
        <dbReference type="Pfam" id="PF00582"/>
    </source>
</evidence>
<evidence type="ECO:0000313" key="4">
    <source>
        <dbReference type="Proteomes" id="UP000017840"/>
    </source>
</evidence>
<name>V4HIU2_9EURY</name>
<dbReference type="eggNOG" id="arCOG00451">
    <property type="taxonomic scope" value="Archaea"/>
</dbReference>
<feature type="region of interest" description="Disordered" evidence="1">
    <location>
        <begin position="1"/>
        <end position="23"/>
    </location>
</feature>
<dbReference type="InterPro" id="IPR006016">
    <property type="entry name" value="UspA"/>
</dbReference>
<dbReference type="Gene3D" id="3.40.50.12370">
    <property type="match status" value="2"/>
</dbReference>
<dbReference type="EMBL" id="ASGZ01000005">
    <property type="protein sequence ID" value="ESP89713.1"/>
    <property type="molecule type" value="Genomic_DNA"/>
</dbReference>
<sequence>MSNDTDEATVPITAPASEPVSEAESYGYDGEIIHRPEYSVVVPVVSDLFDSNTGINARRFLQTAIALAADNDGRVVLLGIADVGDEDAVKQVREYVSSEDTPDGSGRPIPRVVSERQRQLAQVVNVAEDIDPDMSVNAMVRTVTDTTRGILDALGDGIETAVLLLRGTGFDEGWLLGRSTIDTVVEEAECDVFVENVGVRQGAHALYVPDVEGHTVASLAESETETIDSILLPVGTGPHAALASEAARAVARASDAAVTVLHVIPPDVSGKERSEANDLLRFADDVLGPDVESTTELREAPDQANAIIEEAQDHDFTAIGSPEQKFRLRDLVFKPVQETLAGRKDVTVLMGRDADRTMRSLYYRYKQALEAEETDDDSPKTE</sequence>
<dbReference type="Pfam" id="PF00582">
    <property type="entry name" value="Usp"/>
    <property type="match status" value="1"/>
</dbReference>
<dbReference type="OrthoDB" id="43026at2157"/>
<accession>V4HIU2</accession>
<dbReference type="AlphaFoldDB" id="V4HIU2"/>
<protein>
    <recommendedName>
        <fullName evidence="2">UspA domain-containing protein</fullName>
    </recommendedName>
</protein>
<dbReference type="Proteomes" id="UP000017840">
    <property type="component" value="Unassembled WGS sequence"/>
</dbReference>
<proteinExistence type="predicted"/>
<organism evidence="3 4">
    <name type="scientific">Candidatus Halobonum tyrrellensis G22</name>
    <dbReference type="NCBI Taxonomy" id="1324957"/>
    <lineage>
        <taxon>Archaea</taxon>
        <taxon>Methanobacteriati</taxon>
        <taxon>Methanobacteriota</taxon>
        <taxon>Stenosarchaea group</taxon>
        <taxon>Halobacteria</taxon>
        <taxon>Halobacteriales</taxon>
        <taxon>Haloferacaceae</taxon>
        <taxon>Candidatus Halobonum</taxon>
    </lineage>
</organism>
<evidence type="ECO:0000313" key="3">
    <source>
        <dbReference type="EMBL" id="ESP89713.1"/>
    </source>
</evidence>
<evidence type="ECO:0000256" key="1">
    <source>
        <dbReference type="SAM" id="MobiDB-lite"/>
    </source>
</evidence>
<feature type="domain" description="UspA" evidence="2">
    <location>
        <begin position="228"/>
        <end position="350"/>
    </location>
</feature>
<dbReference type="RefSeq" id="WP_023392988.1">
    <property type="nucleotide sequence ID" value="NZ_ASGZ01000005.1"/>
</dbReference>
<gene>
    <name evidence="3" type="ORF">K933_01961</name>
</gene>
<reference evidence="3 4" key="1">
    <citation type="journal article" date="2013" name="Genome Announc.">
        <title>Draft Genome Sequence of 'Candidatus Halobonum tyrrellensis' Strain G22, Isolated from the Hypersaline Waters of Lake Tyrrell, Australia.</title>
        <authorList>
            <person name="Ugalde J.A."/>
            <person name="Narasingarao P."/>
            <person name="Kuo S."/>
            <person name="Podell S."/>
            <person name="Allen E.E."/>
        </authorList>
    </citation>
    <scope>NUCLEOTIDE SEQUENCE [LARGE SCALE GENOMIC DNA]</scope>
    <source>
        <strain evidence="3 4">G22</strain>
    </source>
</reference>
<comment type="caution">
    <text evidence="3">The sequence shown here is derived from an EMBL/GenBank/DDBJ whole genome shotgun (WGS) entry which is preliminary data.</text>
</comment>
<keyword evidence="4" id="KW-1185">Reference proteome</keyword>
<dbReference type="SUPFAM" id="SSF52402">
    <property type="entry name" value="Adenine nucleotide alpha hydrolases-like"/>
    <property type="match status" value="2"/>
</dbReference>